<reference evidence="6 7" key="1">
    <citation type="journal article" date="2016" name="Nat. Commun.">
        <title>Thousands of microbial genomes shed light on interconnected biogeochemical processes in an aquifer system.</title>
        <authorList>
            <person name="Anantharaman K."/>
            <person name="Brown C.T."/>
            <person name="Hug L.A."/>
            <person name="Sharon I."/>
            <person name="Castelle C.J."/>
            <person name="Probst A.J."/>
            <person name="Thomas B.C."/>
            <person name="Singh A."/>
            <person name="Wilkins M.J."/>
            <person name="Karaoz U."/>
            <person name="Brodie E.L."/>
            <person name="Williams K.H."/>
            <person name="Hubbard S.S."/>
            <person name="Banfield J.F."/>
        </authorList>
    </citation>
    <scope>NUCLEOTIDE SEQUENCE [LARGE SCALE GENOMIC DNA]</scope>
</reference>
<dbReference type="InterPro" id="IPR014721">
    <property type="entry name" value="Ribsml_uS5_D2-typ_fold_subgr"/>
</dbReference>
<name>A0A1G2K2V4_9BACT</name>
<dbReference type="Gene3D" id="3.30.230.10">
    <property type="match status" value="1"/>
</dbReference>
<sequence length="148" mass="16942">MFYIKLLRKTVATESSLGFSAGPFLLMAFKRHQLPRKDIAKLFKNGRRVRVAAGMLILTKTGNQPTRYVCIVPNTTAPQASKRNRIRRMAQERIRKCGRLPETGYDLVLIIGGHLAKATRKVFYQKLDEVFSLFQAAETRFRHTSGRM</sequence>
<keyword evidence="2" id="KW-0540">Nuclease</keyword>
<evidence type="ECO:0000313" key="7">
    <source>
        <dbReference type="Proteomes" id="UP000177152"/>
    </source>
</evidence>
<dbReference type="GO" id="GO:0008033">
    <property type="term" value="P:tRNA processing"/>
    <property type="evidence" value="ECO:0007669"/>
    <property type="project" value="UniProtKB-KW"/>
</dbReference>
<keyword evidence="5" id="KW-0694">RNA-binding</keyword>
<gene>
    <name evidence="6" type="ORF">A2633_02735</name>
</gene>
<dbReference type="AlphaFoldDB" id="A0A1G2K2V4"/>
<dbReference type="Proteomes" id="UP000177152">
    <property type="component" value="Unassembled WGS sequence"/>
</dbReference>
<dbReference type="SUPFAM" id="SSF54211">
    <property type="entry name" value="Ribosomal protein S5 domain 2-like"/>
    <property type="match status" value="1"/>
</dbReference>
<accession>A0A1G2K2V4</accession>
<dbReference type="GO" id="GO:0004526">
    <property type="term" value="F:ribonuclease P activity"/>
    <property type="evidence" value="ECO:0007669"/>
    <property type="project" value="InterPro"/>
</dbReference>
<dbReference type="Pfam" id="PF00825">
    <property type="entry name" value="Ribonuclease_P"/>
    <property type="match status" value="1"/>
</dbReference>
<dbReference type="InterPro" id="IPR020568">
    <property type="entry name" value="Ribosomal_Su5_D2-typ_SF"/>
</dbReference>
<keyword evidence="4" id="KW-0378">Hydrolase</keyword>
<evidence type="ECO:0008006" key="8">
    <source>
        <dbReference type="Google" id="ProtNLM"/>
    </source>
</evidence>
<evidence type="ECO:0000256" key="5">
    <source>
        <dbReference type="ARBA" id="ARBA00022884"/>
    </source>
</evidence>
<dbReference type="EMBL" id="MHQC01000051">
    <property type="protein sequence ID" value="OGZ93759.1"/>
    <property type="molecule type" value="Genomic_DNA"/>
</dbReference>
<protein>
    <recommendedName>
        <fullName evidence="8">RNase P protein</fullName>
    </recommendedName>
</protein>
<evidence type="ECO:0000256" key="2">
    <source>
        <dbReference type="ARBA" id="ARBA00022722"/>
    </source>
</evidence>
<comment type="caution">
    <text evidence="6">The sequence shown here is derived from an EMBL/GenBank/DDBJ whole genome shotgun (WGS) entry which is preliminary data.</text>
</comment>
<evidence type="ECO:0000256" key="3">
    <source>
        <dbReference type="ARBA" id="ARBA00022759"/>
    </source>
</evidence>
<evidence type="ECO:0000256" key="1">
    <source>
        <dbReference type="ARBA" id="ARBA00022694"/>
    </source>
</evidence>
<proteinExistence type="predicted"/>
<keyword evidence="1" id="KW-0819">tRNA processing</keyword>
<evidence type="ECO:0000313" key="6">
    <source>
        <dbReference type="EMBL" id="OGZ93759.1"/>
    </source>
</evidence>
<dbReference type="GO" id="GO:0000049">
    <property type="term" value="F:tRNA binding"/>
    <property type="evidence" value="ECO:0007669"/>
    <property type="project" value="InterPro"/>
</dbReference>
<keyword evidence="3" id="KW-0255">Endonuclease</keyword>
<organism evidence="6 7">
    <name type="scientific">Candidatus Sungbacteria bacterium RIFCSPHIGHO2_01_FULL_47_32</name>
    <dbReference type="NCBI Taxonomy" id="1802264"/>
    <lineage>
        <taxon>Bacteria</taxon>
        <taxon>Candidatus Sungiibacteriota</taxon>
    </lineage>
</organism>
<evidence type="ECO:0000256" key="4">
    <source>
        <dbReference type="ARBA" id="ARBA00022801"/>
    </source>
</evidence>
<dbReference type="InterPro" id="IPR000100">
    <property type="entry name" value="RNase_P"/>
</dbReference>